<feature type="domain" description="SET" evidence="6">
    <location>
        <begin position="4"/>
        <end position="112"/>
    </location>
</feature>
<comment type="subcellular location">
    <subcellularLocation>
        <location evidence="1">Chromosome</location>
    </subcellularLocation>
</comment>
<accession>A0A932HZ58</accession>
<reference evidence="8" key="1">
    <citation type="submission" date="2020-07" db="EMBL/GenBank/DDBJ databases">
        <title>Huge and variable diversity of episymbiotic CPR bacteria and DPANN archaea in groundwater ecosystems.</title>
        <authorList>
            <person name="He C.Y."/>
            <person name="Keren R."/>
            <person name="Whittaker M."/>
            <person name="Farag I.F."/>
            <person name="Doudna J."/>
            <person name="Cate J.H.D."/>
            <person name="Banfield J.F."/>
        </authorList>
    </citation>
    <scope>NUCLEOTIDE SEQUENCE</scope>
    <source>
        <strain evidence="8">NC_groundwater_763_Ag_S-0.2um_68_21</strain>
    </source>
</reference>
<dbReference type="InterPro" id="IPR050777">
    <property type="entry name" value="SET2_Histone-Lys_MeTrsfase"/>
</dbReference>
<keyword evidence="5" id="KW-0949">S-adenosyl-L-methionine</keyword>
<comment type="caution">
    <text evidence="8">The sequence shown here is derived from an EMBL/GenBank/DDBJ whole genome shotgun (WGS) entry which is preliminary data.</text>
</comment>
<dbReference type="GO" id="GO:0008168">
    <property type="term" value="F:methyltransferase activity"/>
    <property type="evidence" value="ECO:0007669"/>
    <property type="project" value="UniProtKB-KW"/>
</dbReference>
<dbReference type="InterPro" id="IPR003616">
    <property type="entry name" value="Post-SET_dom"/>
</dbReference>
<evidence type="ECO:0000256" key="3">
    <source>
        <dbReference type="ARBA" id="ARBA00022603"/>
    </source>
</evidence>
<dbReference type="PROSITE" id="PS50280">
    <property type="entry name" value="SET"/>
    <property type="match status" value="1"/>
</dbReference>
<dbReference type="SMART" id="SM00317">
    <property type="entry name" value="SET"/>
    <property type="match status" value="1"/>
</dbReference>
<proteinExistence type="predicted"/>
<dbReference type="GO" id="GO:0032259">
    <property type="term" value="P:methylation"/>
    <property type="evidence" value="ECO:0007669"/>
    <property type="project" value="UniProtKB-KW"/>
</dbReference>
<keyword evidence="3" id="KW-0489">Methyltransferase</keyword>
<name>A0A932HZ58_UNCTE</name>
<keyword evidence="4" id="KW-0808">Transferase</keyword>
<organism evidence="8 9">
    <name type="scientific">Tectimicrobiota bacterium</name>
    <dbReference type="NCBI Taxonomy" id="2528274"/>
    <lineage>
        <taxon>Bacteria</taxon>
        <taxon>Pseudomonadati</taxon>
        <taxon>Nitrospinota/Tectimicrobiota group</taxon>
        <taxon>Candidatus Tectimicrobiota</taxon>
    </lineage>
</organism>
<evidence type="ECO:0000256" key="2">
    <source>
        <dbReference type="ARBA" id="ARBA00022454"/>
    </source>
</evidence>
<dbReference type="Pfam" id="PF00856">
    <property type="entry name" value="SET"/>
    <property type="match status" value="1"/>
</dbReference>
<dbReference type="AlphaFoldDB" id="A0A932HZ58"/>
<dbReference type="Gene3D" id="2.170.270.10">
    <property type="entry name" value="SET domain"/>
    <property type="match status" value="1"/>
</dbReference>
<evidence type="ECO:0000259" key="6">
    <source>
        <dbReference type="PROSITE" id="PS50280"/>
    </source>
</evidence>
<gene>
    <name evidence="8" type="ORF">HYZ11_11955</name>
</gene>
<feature type="domain" description="Post-SET" evidence="7">
    <location>
        <begin position="118"/>
        <end position="134"/>
    </location>
</feature>
<dbReference type="SUPFAM" id="SSF82199">
    <property type="entry name" value="SET domain"/>
    <property type="match status" value="1"/>
</dbReference>
<keyword evidence="2" id="KW-0158">Chromosome</keyword>
<evidence type="ECO:0000313" key="8">
    <source>
        <dbReference type="EMBL" id="MBI3128311.1"/>
    </source>
</evidence>
<evidence type="ECO:0000256" key="5">
    <source>
        <dbReference type="ARBA" id="ARBA00022691"/>
    </source>
</evidence>
<evidence type="ECO:0000313" key="9">
    <source>
        <dbReference type="Proteomes" id="UP000782312"/>
    </source>
</evidence>
<dbReference type="InterPro" id="IPR001214">
    <property type="entry name" value="SET_dom"/>
</dbReference>
<evidence type="ECO:0000256" key="1">
    <source>
        <dbReference type="ARBA" id="ARBA00004286"/>
    </source>
</evidence>
<dbReference type="PROSITE" id="PS50868">
    <property type="entry name" value="POST_SET"/>
    <property type="match status" value="1"/>
</dbReference>
<dbReference type="EMBL" id="JACPUR010000027">
    <property type="protein sequence ID" value="MBI3128311.1"/>
    <property type="molecule type" value="Genomic_DNA"/>
</dbReference>
<protein>
    <submittedName>
        <fullName evidence="8">SET domain-containing protein-lysine N-methyltransferase</fullName>
    </submittedName>
</protein>
<dbReference type="InterPro" id="IPR046341">
    <property type="entry name" value="SET_dom_sf"/>
</dbReference>
<dbReference type="GO" id="GO:0005694">
    <property type="term" value="C:chromosome"/>
    <property type="evidence" value="ECO:0007669"/>
    <property type="project" value="UniProtKB-SubCell"/>
</dbReference>
<evidence type="ECO:0000259" key="7">
    <source>
        <dbReference type="PROSITE" id="PS50868"/>
    </source>
</evidence>
<dbReference type="Proteomes" id="UP000782312">
    <property type="component" value="Unassembled WGS sequence"/>
</dbReference>
<evidence type="ECO:0000256" key="4">
    <source>
        <dbReference type="ARBA" id="ARBA00022679"/>
    </source>
</evidence>
<sequence>MIHPDTALRFVSPEVGHGVFATRRIPKGTITWGLCHLDHVLTPARRRELPPAYTEMIQTYSYMTSRGDAVLCWDFGRFVNHSCDPATLSVTEGMEIAVRDILPGEQITDDYGMLNIIAELECRCGAPGCRGVVRSDDVLRLGDAWEARVREAFALAPRLPQPLVPFLREARLLSDMLAGRAPLPRPADFCVPSKAVWAEGNGSSPAAPAPRNHPASA</sequence>
<dbReference type="PANTHER" id="PTHR22884">
    <property type="entry name" value="SET DOMAIN PROTEINS"/>
    <property type="match status" value="1"/>
</dbReference>